<dbReference type="Pfam" id="PF03770">
    <property type="entry name" value="IPK"/>
    <property type="match status" value="1"/>
</dbReference>
<dbReference type="GO" id="GO:0005634">
    <property type="term" value="C:nucleus"/>
    <property type="evidence" value="ECO:0007669"/>
    <property type="project" value="TreeGrafter"/>
</dbReference>
<feature type="region of interest" description="Disordered" evidence="5">
    <location>
        <begin position="315"/>
        <end position="334"/>
    </location>
</feature>
<dbReference type="AlphaFoldDB" id="A0A0M9VV60"/>
<protein>
    <recommendedName>
        <fullName evidence="4">Kinase</fullName>
        <ecNumber evidence="4">2.7.-.-</ecNumber>
    </recommendedName>
</protein>
<dbReference type="Gene3D" id="3.30.470.160">
    <property type="entry name" value="Inositol polyphosphate kinase"/>
    <property type="match status" value="1"/>
</dbReference>
<evidence type="ECO:0000256" key="5">
    <source>
        <dbReference type="SAM" id="MobiDB-lite"/>
    </source>
</evidence>
<reference evidence="6 7" key="1">
    <citation type="submission" date="2015-07" db="EMBL/GenBank/DDBJ databases">
        <title>The genome of the fungus Escovopsis weberi, a specialized disease agent of ant agriculture.</title>
        <authorList>
            <person name="de Man T.J."/>
            <person name="Stajich J.E."/>
            <person name="Kubicek C.P."/>
            <person name="Chenthamara K."/>
            <person name="Atanasova L."/>
            <person name="Druzhinina I.S."/>
            <person name="Birnbaum S."/>
            <person name="Barribeau S.M."/>
            <person name="Teiling C."/>
            <person name="Suen G."/>
            <person name="Currie C."/>
            <person name="Gerardo N.M."/>
        </authorList>
    </citation>
    <scope>NUCLEOTIDE SEQUENCE [LARGE SCALE GENOMIC DNA]</scope>
</reference>
<dbReference type="EMBL" id="LGSR01000017">
    <property type="protein sequence ID" value="KOS20583.1"/>
    <property type="molecule type" value="Genomic_DNA"/>
</dbReference>
<dbReference type="GO" id="GO:0005737">
    <property type="term" value="C:cytoplasm"/>
    <property type="evidence" value="ECO:0007669"/>
    <property type="project" value="TreeGrafter"/>
</dbReference>
<dbReference type="PANTHER" id="PTHR12400">
    <property type="entry name" value="INOSITOL POLYPHOSPHATE KINASE"/>
    <property type="match status" value="1"/>
</dbReference>
<proteinExistence type="inferred from homology"/>
<dbReference type="STRING" id="150374.A0A0M9VV60"/>
<dbReference type="PANTHER" id="PTHR12400:SF103">
    <property type="entry name" value="INOSITOL POLYPHOSPHATE MULTIKINASE"/>
    <property type="match status" value="1"/>
</dbReference>
<organism evidence="6 7">
    <name type="scientific">Escovopsis weberi</name>
    <dbReference type="NCBI Taxonomy" id="150374"/>
    <lineage>
        <taxon>Eukaryota</taxon>
        <taxon>Fungi</taxon>
        <taxon>Dikarya</taxon>
        <taxon>Ascomycota</taxon>
        <taxon>Pezizomycotina</taxon>
        <taxon>Sordariomycetes</taxon>
        <taxon>Hypocreomycetidae</taxon>
        <taxon>Hypocreales</taxon>
        <taxon>Hypocreaceae</taxon>
        <taxon>Escovopsis</taxon>
    </lineage>
</organism>
<name>A0A0M9VV60_ESCWE</name>
<dbReference type="EC" id="2.7.-.-" evidence="4"/>
<comment type="similarity">
    <text evidence="1 4">Belongs to the inositol phosphokinase (IPK) family.</text>
</comment>
<dbReference type="GO" id="GO:0032958">
    <property type="term" value="P:inositol phosphate biosynthetic process"/>
    <property type="evidence" value="ECO:0007669"/>
    <property type="project" value="InterPro"/>
</dbReference>
<evidence type="ECO:0000256" key="4">
    <source>
        <dbReference type="RuleBase" id="RU363090"/>
    </source>
</evidence>
<dbReference type="SUPFAM" id="SSF56104">
    <property type="entry name" value="SAICAR synthase-like"/>
    <property type="match status" value="1"/>
</dbReference>
<dbReference type="InterPro" id="IPR005522">
    <property type="entry name" value="IPK"/>
</dbReference>
<evidence type="ECO:0000256" key="1">
    <source>
        <dbReference type="ARBA" id="ARBA00007374"/>
    </source>
</evidence>
<evidence type="ECO:0000313" key="6">
    <source>
        <dbReference type="EMBL" id="KOS20583.1"/>
    </source>
</evidence>
<gene>
    <name evidence="6" type="ORF">ESCO_005349</name>
</gene>
<keyword evidence="3 4" id="KW-0418">Kinase</keyword>
<dbReference type="InterPro" id="IPR038286">
    <property type="entry name" value="IPK_sf"/>
</dbReference>
<comment type="caution">
    <text evidence="6">The sequence shown here is derived from an EMBL/GenBank/DDBJ whole genome shotgun (WGS) entry which is preliminary data.</text>
</comment>
<evidence type="ECO:0000313" key="7">
    <source>
        <dbReference type="Proteomes" id="UP000053831"/>
    </source>
</evidence>
<sequence>MAGKRRIPTPDELRDYNYAVAGHAGTLCDEDGELFIKPCTPSELNWYQTVEQNGLRDFAQVMPVYLGELRLSAPEDVDEAVMGLIADVGEVQQTKEQLKASIIEQVARAPMVVVAAAAAAKPAITLSGQTEAATGWVPSRGKRIKTDRAVVLGNASFGYKKANILDVKLGVRLWADDAAPEKKRRFDVITAETTHKELGFRIAGMRVFRGSAAQEEWDDEGYKVYDKEYGRTKVTIDNVVGEFRKFVFNKEAGVDDDLGRAVCAGFLRELKRVEDVLLRHETRIYSSSLLFLFEGDGENLTAAIQKNNDYVDEAFEPSPSDTPTTKPIPRTNTRMDSGIELEDEDFGLDDDFEEPRLPPIFSLKMIDFAHAQFTPGEGPDENTLVGVRSLIRIFRELAGEADADAY</sequence>
<dbReference type="GO" id="GO:0046854">
    <property type="term" value="P:phosphatidylinositol phosphate biosynthetic process"/>
    <property type="evidence" value="ECO:0007669"/>
    <property type="project" value="TreeGrafter"/>
</dbReference>
<evidence type="ECO:0000256" key="3">
    <source>
        <dbReference type="ARBA" id="ARBA00022777"/>
    </source>
</evidence>
<feature type="compositionally biased region" description="Polar residues" evidence="5">
    <location>
        <begin position="319"/>
        <end position="334"/>
    </location>
</feature>
<accession>A0A0M9VV60</accession>
<dbReference type="GO" id="GO:0008440">
    <property type="term" value="F:inositol-1,4,5-trisphosphate 3-kinase activity"/>
    <property type="evidence" value="ECO:0007669"/>
    <property type="project" value="TreeGrafter"/>
</dbReference>
<dbReference type="Proteomes" id="UP000053831">
    <property type="component" value="Unassembled WGS sequence"/>
</dbReference>
<dbReference type="OrthoDB" id="338650at2759"/>
<dbReference type="GO" id="GO:0000824">
    <property type="term" value="F:inositol-1,4,5,6-tetrakisphosphate 3-kinase activity"/>
    <property type="evidence" value="ECO:0007669"/>
    <property type="project" value="TreeGrafter"/>
</dbReference>
<keyword evidence="7" id="KW-1185">Reference proteome</keyword>
<keyword evidence="2 4" id="KW-0808">Transferase</keyword>
<evidence type="ECO:0000256" key="2">
    <source>
        <dbReference type="ARBA" id="ARBA00022679"/>
    </source>
</evidence>